<evidence type="ECO:0000313" key="7">
    <source>
        <dbReference type="EMBL" id="SDR21618.1"/>
    </source>
</evidence>
<evidence type="ECO:0000259" key="6">
    <source>
        <dbReference type="PROSITE" id="PS51006"/>
    </source>
</evidence>
<comment type="function">
    <text evidence="4">Catalyzes the irreversible transfer of a propylamine group from the amino donor S-adenosylmethioninamine (decarboxy-AdoMet) to putrescine (1,4-diaminobutane) to yield spermidine.</text>
</comment>
<dbReference type="STRING" id="995062.SAMN04489718_4207"/>
<feature type="domain" description="PABS" evidence="6">
    <location>
        <begin position="29"/>
        <end position="284"/>
    </location>
</feature>
<keyword evidence="2 4" id="KW-0808">Transferase</keyword>
<evidence type="ECO:0000256" key="2">
    <source>
        <dbReference type="ARBA" id="ARBA00022679"/>
    </source>
</evidence>
<accession>A0A1H1H910</accession>
<sequence length="314" mass="35418">MTTKPASREDVRPAGLSAKERELIELDGKQWIQEPLGADMRRLWRIDEVLWEGDTDYQHVVIGRTGQGIALFCDDDRQSTEFSQLVYHEAMMVPGFLLAEQLERVLIVGSSEGVASRMAVQAGASRVDHVDIDRECVRVCAEHLPYGYRSAELTDLEEGSGPITLHYTDGWSFLDRAIGTGQRYDLVIVDLPDERAEDTDSQHNRLYGEEFIRRCQAVLAPGGVVGFQAGSPTIWRNTTLTRAYNRFRTVFDTVTYFGSDEHEWAFLFGRVEQLDDPVNVMLDALPKSSYEPETVDDASLIGLTVPPYSVRHQE</sequence>
<dbReference type="GO" id="GO:0010487">
    <property type="term" value="F:thermospermine synthase activity"/>
    <property type="evidence" value="ECO:0007669"/>
    <property type="project" value="UniProtKB-ARBA"/>
</dbReference>
<protein>
    <recommendedName>
        <fullName evidence="4">Polyamine aminopropyltransferase</fullName>
    </recommendedName>
    <alternativeName>
        <fullName evidence="4">Putrescine aminopropyltransferase</fullName>
        <shortName evidence="4">PAPT</shortName>
    </alternativeName>
    <alternativeName>
        <fullName evidence="4">Spermidine synthase</fullName>
        <shortName evidence="4">SPDS</shortName>
        <shortName evidence="4">SPDSY</shortName>
        <ecNumber evidence="4">2.5.1.16</ecNumber>
    </alternativeName>
</protein>
<dbReference type="AlphaFoldDB" id="A0A1H1H910"/>
<name>A0A1H1H910_9ACTN</name>
<dbReference type="Pfam" id="PF01564">
    <property type="entry name" value="Spermine_synth"/>
    <property type="match status" value="1"/>
</dbReference>
<dbReference type="PANTHER" id="PTHR43317:SF1">
    <property type="entry name" value="THERMOSPERMINE SYNTHASE ACAULIS5"/>
    <property type="match status" value="1"/>
</dbReference>
<dbReference type="InterPro" id="IPR029063">
    <property type="entry name" value="SAM-dependent_MTases_sf"/>
</dbReference>
<gene>
    <name evidence="4" type="primary">speE</name>
    <name evidence="7" type="ORF">SAMN04489718_4207</name>
</gene>
<keyword evidence="4" id="KW-0745">Spermidine biosynthesis</keyword>
<evidence type="ECO:0000256" key="1">
    <source>
        <dbReference type="ARBA" id="ARBA00007867"/>
    </source>
</evidence>
<dbReference type="Gene3D" id="3.40.50.150">
    <property type="entry name" value="Vaccinia Virus protein VP39"/>
    <property type="match status" value="1"/>
</dbReference>
<feature type="binding site" evidence="4">
    <location>
        <position position="88"/>
    </location>
    <ligand>
        <name>spermidine</name>
        <dbReference type="ChEBI" id="CHEBI:57834"/>
    </ligand>
</feature>
<evidence type="ECO:0000256" key="5">
    <source>
        <dbReference type="PROSITE-ProRule" id="PRU00354"/>
    </source>
</evidence>
<keyword evidence="8" id="KW-1185">Reference proteome</keyword>
<dbReference type="EMBL" id="FNKO01000002">
    <property type="protein sequence ID" value="SDR21618.1"/>
    <property type="molecule type" value="Genomic_DNA"/>
</dbReference>
<reference evidence="8" key="1">
    <citation type="submission" date="2016-10" db="EMBL/GenBank/DDBJ databases">
        <authorList>
            <person name="Varghese N."/>
            <person name="Submissions S."/>
        </authorList>
    </citation>
    <scope>NUCLEOTIDE SEQUENCE [LARGE SCALE GENOMIC DNA]</scope>
    <source>
        <strain evidence="8">DSM 45459</strain>
    </source>
</reference>
<dbReference type="InterPro" id="IPR030374">
    <property type="entry name" value="PABS"/>
</dbReference>
<comment type="similarity">
    <text evidence="1 4">Belongs to the spermidine/spermine synthase family.</text>
</comment>
<evidence type="ECO:0000256" key="4">
    <source>
        <dbReference type="HAMAP-Rule" id="MF_00198"/>
    </source>
</evidence>
<feature type="binding site" evidence="4">
    <location>
        <begin position="169"/>
        <end position="170"/>
    </location>
    <ligand>
        <name>S-methyl-5'-thioadenosine</name>
        <dbReference type="ChEBI" id="CHEBI:17509"/>
    </ligand>
</feature>
<evidence type="ECO:0000256" key="3">
    <source>
        <dbReference type="ARBA" id="ARBA00023115"/>
    </source>
</evidence>
<feature type="binding site" evidence="4">
    <location>
        <position position="58"/>
    </location>
    <ligand>
        <name>S-methyl-5'-thioadenosine</name>
        <dbReference type="ChEBI" id="CHEBI:17509"/>
    </ligand>
</feature>
<dbReference type="PROSITE" id="PS51006">
    <property type="entry name" value="PABS_2"/>
    <property type="match status" value="1"/>
</dbReference>
<comment type="pathway">
    <text evidence="4">Amine and polyamine biosynthesis; spermidine biosynthesis; spermidine from putrescine: step 1/1.</text>
</comment>
<dbReference type="EC" id="2.5.1.16" evidence="4"/>
<comment type="subunit">
    <text evidence="4">Homodimer or homotetramer.</text>
</comment>
<dbReference type="SUPFAM" id="SSF53335">
    <property type="entry name" value="S-adenosyl-L-methionine-dependent methyltransferases"/>
    <property type="match status" value="1"/>
</dbReference>
<proteinExistence type="inferred from homology"/>
<dbReference type="CDD" id="cd02440">
    <property type="entry name" value="AdoMet_MTases"/>
    <property type="match status" value="1"/>
</dbReference>
<dbReference type="InterPro" id="IPR001045">
    <property type="entry name" value="Spermi_synthase"/>
</dbReference>
<dbReference type="HAMAP" id="MF_00198">
    <property type="entry name" value="Spermidine_synth"/>
    <property type="match status" value="1"/>
</dbReference>
<evidence type="ECO:0000313" key="8">
    <source>
        <dbReference type="Proteomes" id="UP000199301"/>
    </source>
</evidence>
<feature type="active site" description="Proton acceptor" evidence="4 5">
    <location>
        <position position="190"/>
    </location>
</feature>
<dbReference type="Proteomes" id="UP000199301">
    <property type="component" value="Unassembled WGS sequence"/>
</dbReference>
<dbReference type="UniPathway" id="UPA00248">
    <property type="reaction ID" value="UER00314"/>
</dbReference>
<feature type="binding site" evidence="4">
    <location>
        <position position="112"/>
    </location>
    <ligand>
        <name>spermidine</name>
        <dbReference type="ChEBI" id="CHEBI:57834"/>
    </ligand>
</feature>
<feature type="binding site" evidence="4">
    <location>
        <position position="131"/>
    </location>
    <ligand>
        <name>S-methyl-5'-thioadenosine</name>
        <dbReference type="ChEBI" id="CHEBI:17509"/>
    </ligand>
</feature>
<comment type="catalytic activity">
    <reaction evidence="4">
        <text>S-adenosyl 3-(methylsulfanyl)propylamine + putrescine = S-methyl-5'-thioadenosine + spermidine + H(+)</text>
        <dbReference type="Rhea" id="RHEA:12721"/>
        <dbReference type="ChEBI" id="CHEBI:15378"/>
        <dbReference type="ChEBI" id="CHEBI:17509"/>
        <dbReference type="ChEBI" id="CHEBI:57443"/>
        <dbReference type="ChEBI" id="CHEBI:57834"/>
        <dbReference type="ChEBI" id="CHEBI:326268"/>
        <dbReference type="EC" id="2.5.1.16"/>
    </reaction>
</comment>
<comment type="caution">
    <text evidence="4">Lacks conserved residue(s) required for the propagation of feature annotation.</text>
</comment>
<dbReference type="GO" id="GO:0008295">
    <property type="term" value="P:spermidine biosynthetic process"/>
    <property type="evidence" value="ECO:0007669"/>
    <property type="project" value="UniProtKB-UniRule"/>
</dbReference>
<dbReference type="PANTHER" id="PTHR43317">
    <property type="entry name" value="THERMOSPERMINE SYNTHASE ACAULIS5"/>
    <property type="match status" value="1"/>
</dbReference>
<organism evidence="7 8">
    <name type="scientific">Actinopolyspora saharensis</name>
    <dbReference type="NCBI Taxonomy" id="995062"/>
    <lineage>
        <taxon>Bacteria</taxon>
        <taxon>Bacillati</taxon>
        <taxon>Actinomycetota</taxon>
        <taxon>Actinomycetes</taxon>
        <taxon>Actinopolysporales</taxon>
        <taxon>Actinopolysporaceae</taxon>
        <taxon>Actinopolyspora</taxon>
    </lineage>
</organism>
<dbReference type="GO" id="GO:0004766">
    <property type="term" value="F:spermidine synthase activity"/>
    <property type="evidence" value="ECO:0007669"/>
    <property type="project" value="UniProtKB-UniRule"/>
</dbReference>
<keyword evidence="3 4" id="KW-0620">Polyamine biosynthesis</keyword>